<name>A0A512JGH8_9HYPH</name>
<proteinExistence type="predicted"/>
<protein>
    <recommendedName>
        <fullName evidence="4">Anti-sigma factor NepR domain-containing protein</fullName>
    </recommendedName>
</protein>
<dbReference type="AlphaFoldDB" id="A0A512JGH8"/>
<evidence type="ECO:0000313" key="3">
    <source>
        <dbReference type="Proteomes" id="UP000321750"/>
    </source>
</evidence>
<reference evidence="2 3" key="1">
    <citation type="submission" date="2019-07" db="EMBL/GenBank/DDBJ databases">
        <title>Whole genome shotgun sequence of Methylobacterium gnaphalii NBRC 107716.</title>
        <authorList>
            <person name="Hosoyama A."/>
            <person name="Uohara A."/>
            <person name="Ohji S."/>
            <person name="Ichikawa N."/>
        </authorList>
    </citation>
    <scope>NUCLEOTIDE SEQUENCE [LARGE SCALE GENOMIC DNA]</scope>
    <source>
        <strain evidence="2 3">NBRC 107716</strain>
    </source>
</reference>
<sequence>MSNSESPLRAPEPSLDLSPKLDEGTRARLGEQLKRLYDPIIEEQLDPHLVELLQLLDAER</sequence>
<keyword evidence="3" id="KW-1185">Reference proteome</keyword>
<evidence type="ECO:0000256" key="1">
    <source>
        <dbReference type="SAM" id="MobiDB-lite"/>
    </source>
</evidence>
<dbReference type="OrthoDB" id="7998875at2"/>
<feature type="region of interest" description="Disordered" evidence="1">
    <location>
        <begin position="1"/>
        <end position="23"/>
    </location>
</feature>
<evidence type="ECO:0008006" key="4">
    <source>
        <dbReference type="Google" id="ProtNLM"/>
    </source>
</evidence>
<accession>A0A512JGH8</accession>
<dbReference type="Proteomes" id="UP000321750">
    <property type="component" value="Unassembled WGS sequence"/>
</dbReference>
<comment type="caution">
    <text evidence="2">The sequence shown here is derived from an EMBL/GenBank/DDBJ whole genome shotgun (WGS) entry which is preliminary data.</text>
</comment>
<gene>
    <name evidence="2" type="ORF">MGN01_09060</name>
</gene>
<dbReference type="EMBL" id="BJZV01000004">
    <property type="protein sequence ID" value="GEP09061.1"/>
    <property type="molecule type" value="Genomic_DNA"/>
</dbReference>
<evidence type="ECO:0000313" key="2">
    <source>
        <dbReference type="EMBL" id="GEP09061.1"/>
    </source>
</evidence>
<organism evidence="2 3">
    <name type="scientific">Methylobacterium gnaphalii</name>
    <dbReference type="NCBI Taxonomy" id="1010610"/>
    <lineage>
        <taxon>Bacteria</taxon>
        <taxon>Pseudomonadati</taxon>
        <taxon>Pseudomonadota</taxon>
        <taxon>Alphaproteobacteria</taxon>
        <taxon>Hyphomicrobiales</taxon>
        <taxon>Methylobacteriaceae</taxon>
        <taxon>Methylobacterium</taxon>
    </lineage>
</organism>
<dbReference type="RefSeq" id="WP_147045405.1">
    <property type="nucleotide sequence ID" value="NZ_BJZV01000004.1"/>
</dbReference>